<dbReference type="SUPFAM" id="SSF54427">
    <property type="entry name" value="NTF2-like"/>
    <property type="match status" value="1"/>
</dbReference>
<feature type="domain" description="RNA polymerase sigma factor 70 region 4 type 2" evidence="8">
    <location>
        <begin position="110"/>
        <end position="160"/>
    </location>
</feature>
<proteinExistence type="inferred from homology"/>
<dbReference type="InterPro" id="IPR013324">
    <property type="entry name" value="RNA_pol_sigma_r3/r4-like"/>
</dbReference>
<evidence type="ECO:0000256" key="2">
    <source>
        <dbReference type="ARBA" id="ARBA00011344"/>
    </source>
</evidence>
<evidence type="ECO:0000256" key="3">
    <source>
        <dbReference type="ARBA" id="ARBA00023015"/>
    </source>
</evidence>
<accession>A0ABS0CQ20</accession>
<keyword evidence="10" id="KW-1185">Reference proteome</keyword>
<dbReference type="Gene3D" id="1.10.1740.10">
    <property type="match status" value="1"/>
</dbReference>
<dbReference type="InterPro" id="IPR032710">
    <property type="entry name" value="NTF2-like_dom_sf"/>
</dbReference>
<protein>
    <submittedName>
        <fullName evidence="9">Sigma-70 family RNA polymerase sigma factor</fullName>
    </submittedName>
</protein>
<evidence type="ECO:0000256" key="1">
    <source>
        <dbReference type="ARBA" id="ARBA00010641"/>
    </source>
</evidence>
<gene>
    <name evidence="9" type="ORF">IU459_14465</name>
</gene>
<keyword evidence="5" id="KW-0238">DNA-binding</keyword>
<dbReference type="PANTHER" id="PTHR30173:SF43">
    <property type="entry name" value="ECF RNA POLYMERASE SIGMA FACTOR SIGI-RELATED"/>
    <property type="match status" value="1"/>
</dbReference>
<dbReference type="InterPro" id="IPR007627">
    <property type="entry name" value="RNA_pol_sigma70_r2"/>
</dbReference>
<keyword evidence="6" id="KW-0804">Transcription</keyword>
<dbReference type="InterPro" id="IPR036388">
    <property type="entry name" value="WH-like_DNA-bd_sf"/>
</dbReference>
<reference evidence="9 10" key="1">
    <citation type="submission" date="2020-10" db="EMBL/GenBank/DDBJ databases">
        <title>Identification of Nocardia species via Next-generation sequencing and recognition of intraspecies genetic diversity.</title>
        <authorList>
            <person name="Li P."/>
            <person name="Li P."/>
            <person name="Lu B."/>
        </authorList>
    </citation>
    <scope>NUCLEOTIDE SEQUENCE [LARGE SCALE GENOMIC DNA]</scope>
    <source>
        <strain evidence="9 10">BJ06-0157</strain>
    </source>
</reference>
<dbReference type="Gene3D" id="1.10.10.10">
    <property type="entry name" value="Winged helix-like DNA-binding domain superfamily/Winged helix DNA-binding domain"/>
    <property type="match status" value="1"/>
</dbReference>
<dbReference type="SUPFAM" id="SSF88659">
    <property type="entry name" value="Sigma3 and sigma4 domains of RNA polymerase sigma factors"/>
    <property type="match status" value="1"/>
</dbReference>
<dbReference type="SUPFAM" id="SSF88946">
    <property type="entry name" value="Sigma2 domain of RNA polymerase sigma factors"/>
    <property type="match status" value="1"/>
</dbReference>
<evidence type="ECO:0000259" key="8">
    <source>
        <dbReference type="Pfam" id="PF08281"/>
    </source>
</evidence>
<dbReference type="Pfam" id="PF04542">
    <property type="entry name" value="Sigma70_r2"/>
    <property type="match status" value="1"/>
</dbReference>
<evidence type="ECO:0000256" key="5">
    <source>
        <dbReference type="ARBA" id="ARBA00023125"/>
    </source>
</evidence>
<evidence type="ECO:0000256" key="6">
    <source>
        <dbReference type="ARBA" id="ARBA00023163"/>
    </source>
</evidence>
<dbReference type="Pfam" id="PF08281">
    <property type="entry name" value="Sigma70_r4_2"/>
    <property type="match status" value="1"/>
</dbReference>
<comment type="caution">
    <text evidence="9">The sequence shown here is derived from an EMBL/GenBank/DDBJ whole genome shotgun (WGS) entry which is preliminary data.</text>
</comment>
<feature type="domain" description="RNA polymerase sigma-70 region 2" evidence="7">
    <location>
        <begin position="11"/>
        <end position="74"/>
    </location>
</feature>
<organism evidence="9 10">
    <name type="scientific">Nocardia amamiensis</name>
    <dbReference type="NCBI Taxonomy" id="404578"/>
    <lineage>
        <taxon>Bacteria</taxon>
        <taxon>Bacillati</taxon>
        <taxon>Actinomycetota</taxon>
        <taxon>Actinomycetes</taxon>
        <taxon>Mycobacteriales</taxon>
        <taxon>Nocardiaceae</taxon>
        <taxon>Nocardia</taxon>
    </lineage>
</organism>
<dbReference type="PANTHER" id="PTHR30173">
    <property type="entry name" value="SIGMA 19 FACTOR"/>
    <property type="match status" value="1"/>
</dbReference>
<comment type="subunit">
    <text evidence="2">Interacts transiently with the RNA polymerase catalytic core formed by RpoA, RpoB, RpoC and RpoZ (2 alpha, 1 beta, 1 beta' and 1 omega subunit) to form the RNA polymerase holoenzyme that can initiate transcription.</text>
</comment>
<evidence type="ECO:0000313" key="9">
    <source>
        <dbReference type="EMBL" id="MBF6298735.1"/>
    </source>
</evidence>
<dbReference type="InterPro" id="IPR014284">
    <property type="entry name" value="RNA_pol_sigma-70_dom"/>
</dbReference>
<dbReference type="InterPro" id="IPR013325">
    <property type="entry name" value="RNA_pol_sigma_r2"/>
</dbReference>
<name>A0ABS0CQ20_9NOCA</name>
<keyword evidence="3" id="KW-0805">Transcription regulation</keyword>
<evidence type="ECO:0000256" key="4">
    <source>
        <dbReference type="ARBA" id="ARBA00023082"/>
    </source>
</evidence>
<dbReference type="NCBIfam" id="TIGR02937">
    <property type="entry name" value="sigma70-ECF"/>
    <property type="match status" value="1"/>
</dbReference>
<dbReference type="EMBL" id="JADLQX010000009">
    <property type="protein sequence ID" value="MBF6298735.1"/>
    <property type="molecule type" value="Genomic_DNA"/>
</dbReference>
<dbReference type="InterPro" id="IPR052704">
    <property type="entry name" value="ECF_Sigma-70_Domain"/>
</dbReference>
<keyword evidence="4" id="KW-0731">Sigma factor</keyword>
<sequence>MNESDYLAGQFETHRTHLQAVAYRMLGSLAEAEDAVQEAWLRLARSDAAEIGNLGGWLTTVVGRVCLDMLRSRRAHPVESLEVQQLPDPVISRDNEPEQQALLADSVGMALLVVLESLSPAERLAFVLHDMFAMPYDQIAPIVDRTPKTVKKLASQARRRVQGKAPIPDPDLPRQHRIVDAFLAAARDGSIDALVAILDPDVILRADAGAATIPGGMRVIRGGAAVAGQAETFQRMATSYTTHTALVNGAAGLVSTLDGVLMSVIGFTVVAGRIAEIDILADPDRLARLDVAAITASQ</sequence>
<dbReference type="InterPro" id="IPR013249">
    <property type="entry name" value="RNA_pol_sigma70_r4_t2"/>
</dbReference>
<dbReference type="Proteomes" id="UP000702209">
    <property type="component" value="Unassembled WGS sequence"/>
</dbReference>
<dbReference type="RefSeq" id="WP_195130029.1">
    <property type="nucleotide sequence ID" value="NZ_JADLQX010000009.1"/>
</dbReference>
<dbReference type="Gene3D" id="3.10.450.50">
    <property type="match status" value="1"/>
</dbReference>
<comment type="similarity">
    <text evidence="1">Belongs to the sigma-70 factor family. ECF subfamily.</text>
</comment>
<evidence type="ECO:0000259" key="7">
    <source>
        <dbReference type="Pfam" id="PF04542"/>
    </source>
</evidence>
<evidence type="ECO:0000313" key="10">
    <source>
        <dbReference type="Proteomes" id="UP000702209"/>
    </source>
</evidence>